<dbReference type="STRING" id="2025994.A0A2T3A065"/>
<name>A0A2T3A065_9PEZI</name>
<protein>
    <recommendedName>
        <fullName evidence="4">Cell cycle control protein</fullName>
    </recommendedName>
</protein>
<evidence type="ECO:0000313" key="3">
    <source>
        <dbReference type="Proteomes" id="UP000241462"/>
    </source>
</evidence>
<dbReference type="InterPro" id="IPR038886">
    <property type="entry name" value="E3_SLX5/Rfp1"/>
</dbReference>
<feature type="compositionally biased region" description="Pro residues" evidence="1">
    <location>
        <begin position="26"/>
        <end position="37"/>
    </location>
</feature>
<dbReference type="AlphaFoldDB" id="A0A2T3A065"/>
<feature type="region of interest" description="Disordered" evidence="1">
    <location>
        <begin position="1"/>
        <end position="49"/>
    </location>
</feature>
<dbReference type="GO" id="GO:0033768">
    <property type="term" value="C:SUMO-targeted ubiquitin ligase complex"/>
    <property type="evidence" value="ECO:0007669"/>
    <property type="project" value="TreeGrafter"/>
</dbReference>
<sequence>MNENPLAGNQPEFNYQANGFGARAPTPKPGFEPPPPARLGFTRDTGLDKDSNDEMVIVCASCDNELKYSANDEDDGGPRPAKRPRTKKDREEHHFWAVKTCGHVYCKHCYSDRKKTKSKDYEKLGFQVDASQKTPKIFCAVDHCNSDVTSTQAWVGIFM</sequence>
<evidence type="ECO:0000313" key="2">
    <source>
        <dbReference type="EMBL" id="PSR80412.1"/>
    </source>
</evidence>
<accession>A0A2T3A065</accession>
<dbReference type="PANTHER" id="PTHR28042:SF1">
    <property type="entry name" value="E3 UBIQUITIN-PROTEIN LIGASE COMPLEX SLX5-SLX8 SUBUNIT SLX5"/>
    <property type="match status" value="1"/>
</dbReference>
<dbReference type="EMBL" id="KZ678531">
    <property type="protein sequence ID" value="PSR80412.1"/>
    <property type="molecule type" value="Genomic_DNA"/>
</dbReference>
<feature type="region of interest" description="Disordered" evidence="1">
    <location>
        <begin position="67"/>
        <end position="91"/>
    </location>
</feature>
<dbReference type="PANTHER" id="PTHR28042">
    <property type="entry name" value="E3 UBIQUITIN-PROTEIN LIGASE COMPLEX SLX5-SLX8 SUBUNIT SLX5"/>
    <property type="match status" value="1"/>
</dbReference>
<dbReference type="OrthoDB" id="2398441at2759"/>
<evidence type="ECO:0000256" key="1">
    <source>
        <dbReference type="SAM" id="MobiDB-lite"/>
    </source>
</evidence>
<keyword evidence="3" id="KW-1185">Reference proteome</keyword>
<reference evidence="2 3" key="1">
    <citation type="journal article" date="2018" name="Mycol. Prog.">
        <title>Coniella lustricola, a new species from submerged detritus.</title>
        <authorList>
            <person name="Raudabaugh D.B."/>
            <person name="Iturriaga T."/>
            <person name="Carver A."/>
            <person name="Mondo S."/>
            <person name="Pangilinan J."/>
            <person name="Lipzen A."/>
            <person name="He G."/>
            <person name="Amirebrahimi M."/>
            <person name="Grigoriev I.V."/>
            <person name="Miller A.N."/>
        </authorList>
    </citation>
    <scope>NUCLEOTIDE SEQUENCE [LARGE SCALE GENOMIC DNA]</scope>
    <source>
        <strain evidence="2 3">B22-T-1</strain>
    </source>
</reference>
<dbReference type="InParanoid" id="A0A2T3A065"/>
<organism evidence="2 3">
    <name type="scientific">Coniella lustricola</name>
    <dbReference type="NCBI Taxonomy" id="2025994"/>
    <lineage>
        <taxon>Eukaryota</taxon>
        <taxon>Fungi</taxon>
        <taxon>Dikarya</taxon>
        <taxon>Ascomycota</taxon>
        <taxon>Pezizomycotina</taxon>
        <taxon>Sordariomycetes</taxon>
        <taxon>Sordariomycetidae</taxon>
        <taxon>Diaporthales</taxon>
        <taxon>Schizoparmaceae</taxon>
        <taxon>Coniella</taxon>
    </lineage>
</organism>
<dbReference type="GO" id="GO:0004842">
    <property type="term" value="F:ubiquitin-protein transferase activity"/>
    <property type="evidence" value="ECO:0007669"/>
    <property type="project" value="TreeGrafter"/>
</dbReference>
<gene>
    <name evidence="2" type="ORF">BD289DRAFT_374045</name>
</gene>
<dbReference type="Proteomes" id="UP000241462">
    <property type="component" value="Unassembled WGS sequence"/>
</dbReference>
<evidence type="ECO:0008006" key="4">
    <source>
        <dbReference type="Google" id="ProtNLM"/>
    </source>
</evidence>
<proteinExistence type="predicted"/>